<dbReference type="EMBL" id="CATOUU010001177">
    <property type="protein sequence ID" value="CAI9977075.1"/>
    <property type="molecule type" value="Genomic_DNA"/>
</dbReference>
<protein>
    <submittedName>
        <fullName evidence="6">Hypothetical_protein</fullName>
    </submittedName>
</protein>
<evidence type="ECO:0000313" key="10">
    <source>
        <dbReference type="Proteomes" id="UP001642409"/>
    </source>
</evidence>
<dbReference type="EMBL" id="CATOUU010001177">
    <property type="protein sequence ID" value="CAI9977072.1"/>
    <property type="molecule type" value="Genomic_DNA"/>
</dbReference>
<evidence type="ECO:0000313" key="2">
    <source>
        <dbReference type="EMBL" id="CAI9915226.1"/>
    </source>
</evidence>
<gene>
    <name evidence="6" type="ORF">HINF_LOCUS10154</name>
    <name evidence="7" type="ORF">HINF_LOCUS10157</name>
    <name evidence="2" type="ORF">HINF_LOCUS2871</name>
    <name evidence="3" type="ORF">HINF_LOCUS2874</name>
    <name evidence="4" type="ORF">HINF_LOCUS64717</name>
    <name evidence="5" type="ORF">HINF_LOCUS64720</name>
    <name evidence="8" type="ORF">HINF_LOCUS68761</name>
    <name evidence="9" type="ORF">HINF_LOCUS68764</name>
</gene>
<dbReference type="EMBL" id="CAXDID020000491">
    <property type="protein sequence ID" value="CAL6097133.1"/>
    <property type="molecule type" value="Genomic_DNA"/>
</dbReference>
<dbReference type="EMBL" id="CAXDID020000022">
    <property type="protein sequence ID" value="CAL5988002.1"/>
    <property type="molecule type" value="Genomic_DNA"/>
</dbReference>
<dbReference type="PROSITE" id="PS51257">
    <property type="entry name" value="PROKAR_LIPOPROTEIN"/>
    <property type="match status" value="1"/>
</dbReference>
<evidence type="ECO:0000313" key="9">
    <source>
        <dbReference type="EMBL" id="CAL6097133.1"/>
    </source>
</evidence>
<name>A0AA86N9N4_9EUKA</name>
<dbReference type="Proteomes" id="UP001642409">
    <property type="component" value="Unassembled WGS sequence"/>
</dbReference>
<sequence>MLNEIQRQFRRECKNSNEIMNLMLVIWQGCQQANTARPQFAPPHGARMKRSLQEVQFVNRESKNKFPLSQKSHNHISVAFTDFNNLPLQVAPELMPEAPGQKTKLRGSAHNSLDGEHYT</sequence>
<evidence type="ECO:0000256" key="1">
    <source>
        <dbReference type="SAM" id="MobiDB-lite"/>
    </source>
</evidence>
<evidence type="ECO:0000313" key="7">
    <source>
        <dbReference type="EMBL" id="CAL5988002.1"/>
    </source>
</evidence>
<evidence type="ECO:0000313" key="4">
    <source>
        <dbReference type="EMBL" id="CAI9977072.1"/>
    </source>
</evidence>
<proteinExistence type="predicted"/>
<feature type="region of interest" description="Disordered" evidence="1">
    <location>
        <begin position="95"/>
        <end position="119"/>
    </location>
</feature>
<keyword evidence="10" id="KW-1185">Reference proteome</keyword>
<dbReference type="EMBL" id="CATOUU010000066">
    <property type="protein sequence ID" value="CAI9915229.1"/>
    <property type="molecule type" value="Genomic_DNA"/>
</dbReference>
<evidence type="ECO:0000313" key="5">
    <source>
        <dbReference type="EMBL" id="CAI9977075.1"/>
    </source>
</evidence>
<organism evidence="2">
    <name type="scientific">Hexamita inflata</name>
    <dbReference type="NCBI Taxonomy" id="28002"/>
    <lineage>
        <taxon>Eukaryota</taxon>
        <taxon>Metamonada</taxon>
        <taxon>Diplomonadida</taxon>
        <taxon>Hexamitidae</taxon>
        <taxon>Hexamitinae</taxon>
        <taxon>Hexamita</taxon>
    </lineage>
</organism>
<dbReference type="EMBL" id="CAXDID020000022">
    <property type="protein sequence ID" value="CAL5987996.1"/>
    <property type="molecule type" value="Genomic_DNA"/>
</dbReference>
<reference evidence="6 10" key="2">
    <citation type="submission" date="2024-07" db="EMBL/GenBank/DDBJ databases">
        <authorList>
            <person name="Akdeniz Z."/>
        </authorList>
    </citation>
    <scope>NUCLEOTIDE SEQUENCE [LARGE SCALE GENOMIC DNA]</scope>
</reference>
<accession>A0AA86N9N4</accession>
<dbReference type="EMBL" id="CATOUU010000066">
    <property type="protein sequence ID" value="CAI9915226.1"/>
    <property type="molecule type" value="Genomic_DNA"/>
</dbReference>
<dbReference type="AlphaFoldDB" id="A0AA86N9N4"/>
<evidence type="ECO:0000313" key="8">
    <source>
        <dbReference type="EMBL" id="CAL6097127.1"/>
    </source>
</evidence>
<reference evidence="2" key="1">
    <citation type="submission" date="2023-06" db="EMBL/GenBank/DDBJ databases">
        <authorList>
            <person name="Kurt Z."/>
        </authorList>
    </citation>
    <scope>NUCLEOTIDE SEQUENCE</scope>
</reference>
<dbReference type="EMBL" id="CAXDID020000491">
    <property type="protein sequence ID" value="CAL6097127.1"/>
    <property type="molecule type" value="Genomic_DNA"/>
</dbReference>
<comment type="caution">
    <text evidence="2">The sequence shown here is derived from an EMBL/GenBank/DDBJ whole genome shotgun (WGS) entry which is preliminary data.</text>
</comment>
<evidence type="ECO:0000313" key="3">
    <source>
        <dbReference type="EMBL" id="CAI9915229.1"/>
    </source>
</evidence>
<evidence type="ECO:0000313" key="6">
    <source>
        <dbReference type="EMBL" id="CAL5987996.1"/>
    </source>
</evidence>